<feature type="region of interest" description="Disordered" evidence="1">
    <location>
        <begin position="836"/>
        <end position="857"/>
    </location>
</feature>
<name>A0ABN9TC52_9DINO</name>
<dbReference type="Proteomes" id="UP001189429">
    <property type="component" value="Unassembled WGS sequence"/>
</dbReference>
<proteinExistence type="predicted"/>
<feature type="compositionally biased region" description="Low complexity" evidence="1">
    <location>
        <begin position="132"/>
        <end position="142"/>
    </location>
</feature>
<feature type="compositionally biased region" description="Pro residues" evidence="1">
    <location>
        <begin position="703"/>
        <end position="716"/>
    </location>
</feature>
<feature type="compositionally biased region" description="Pro residues" evidence="1">
    <location>
        <begin position="433"/>
        <end position="449"/>
    </location>
</feature>
<keyword evidence="3" id="KW-1185">Reference proteome</keyword>
<feature type="region of interest" description="Disordered" evidence="1">
    <location>
        <begin position="45"/>
        <end position="257"/>
    </location>
</feature>
<evidence type="ECO:0000256" key="1">
    <source>
        <dbReference type="SAM" id="MobiDB-lite"/>
    </source>
</evidence>
<comment type="caution">
    <text evidence="2">The sequence shown here is derived from an EMBL/GenBank/DDBJ whole genome shotgun (WGS) entry which is preliminary data.</text>
</comment>
<feature type="region of interest" description="Disordered" evidence="1">
    <location>
        <begin position="700"/>
        <end position="720"/>
    </location>
</feature>
<feature type="compositionally biased region" description="Low complexity" evidence="1">
    <location>
        <begin position="97"/>
        <end position="111"/>
    </location>
</feature>
<feature type="compositionally biased region" description="Low complexity" evidence="1">
    <location>
        <begin position="243"/>
        <end position="257"/>
    </location>
</feature>
<feature type="compositionally biased region" description="Low complexity" evidence="1">
    <location>
        <begin position="165"/>
        <end position="195"/>
    </location>
</feature>
<feature type="region of interest" description="Disordered" evidence="1">
    <location>
        <begin position="547"/>
        <end position="578"/>
    </location>
</feature>
<evidence type="ECO:0000313" key="2">
    <source>
        <dbReference type="EMBL" id="CAK0843271.1"/>
    </source>
</evidence>
<feature type="compositionally biased region" description="Polar residues" evidence="1">
    <location>
        <begin position="227"/>
        <end position="242"/>
    </location>
</feature>
<sequence>MEPTQAAAGLAGAPPLGAPASEFYHAMADELTDLARRTAELTWTCDAKAGGQRSHGARATVAPTGRLPPRKETASAAVSAAAAPGGSALHLPPQSSGLPRQGGALPGAARRPSPRPLPAELSTKKPAHLEGARLQAPAGPRAAARRHGPQPGQGGVLRQPRPRQLRLGAPGAPRAYRAAQRPRGGAWQHEGAPPAEACPPGPAEEQPGPNQPSFRSVPATPGAGTPSARSDATVRSKTCSSVPSARRGASSPAARSGGRLLSGALLASRTGTPRAATWESLAQGSAALAPSPAGHRTARTVEAEVSPCSAAAPVQIEAEAVEPQRALLEAVVDLQLVVPGSLPAPAPAAPVAVGPLTGPCLASESALRAPPSRPMLRGLIADVIDEMTAFSCRPPAEVVGGVEITPGISTGGPTRRPERRSSLDEDASGRPVVRPPPPYDADIPGLPPPYDDERLAAHRSTPIATSQWVLSQPSLVQQKVSTREAQLQTSQLEMSTREAQLQTSQLEMSTREAQLQTSQLEVSTREAQLQTSQLEVPLTEAQVQTSQLDASSTHALTGRVGSATGDQGEGSEKERPVEAALRQHAEAVHQQLAAAAQHTASLQTSVATLQAQLADLALRGSRAEAAAVAEGPPPAAAMLEGVRRLELQMVQMMERQGSELRQLLVQSGERAAAATAAAAAAAPAAGGSAPTVHVLPILHVQAPPQPPPAPPDPPAQMAPAVPTLPAAQYEVRRSLAAGTQTSIIEESVWPEGSARPDSLLDAKVSRFTEYLLHGAPGRPHRTDGSFETPVSGMPQPGTTADMLLRMLRPVATSAARSTPSLPHAFTSTEASASLGEVSGSSWEATSGEVPSEGSVSQSASLGQAASLAASSLGEIAGAASSLGEVAGAASSLGEVAGAASSLDEVPGAASSLGEVLGAA</sequence>
<evidence type="ECO:0000313" key="3">
    <source>
        <dbReference type="Proteomes" id="UP001189429"/>
    </source>
</evidence>
<feature type="region of interest" description="Disordered" evidence="1">
    <location>
        <begin position="401"/>
        <end position="454"/>
    </location>
</feature>
<protein>
    <submittedName>
        <fullName evidence="2">Uncharacterized protein</fullName>
    </submittedName>
</protein>
<reference evidence="2" key="1">
    <citation type="submission" date="2023-10" db="EMBL/GenBank/DDBJ databases">
        <authorList>
            <person name="Chen Y."/>
            <person name="Shah S."/>
            <person name="Dougan E. K."/>
            <person name="Thang M."/>
            <person name="Chan C."/>
        </authorList>
    </citation>
    <scope>NUCLEOTIDE SEQUENCE [LARGE SCALE GENOMIC DNA]</scope>
</reference>
<dbReference type="EMBL" id="CAUYUJ010014565">
    <property type="protein sequence ID" value="CAK0843271.1"/>
    <property type="molecule type" value="Genomic_DNA"/>
</dbReference>
<accession>A0ABN9TC52</accession>
<feature type="region of interest" description="Disordered" evidence="1">
    <location>
        <begin position="773"/>
        <end position="795"/>
    </location>
</feature>
<organism evidence="2 3">
    <name type="scientific">Prorocentrum cordatum</name>
    <dbReference type="NCBI Taxonomy" id="2364126"/>
    <lineage>
        <taxon>Eukaryota</taxon>
        <taxon>Sar</taxon>
        <taxon>Alveolata</taxon>
        <taxon>Dinophyceae</taxon>
        <taxon>Prorocentrales</taxon>
        <taxon>Prorocentraceae</taxon>
        <taxon>Prorocentrum</taxon>
    </lineage>
</organism>
<feature type="non-terminal residue" evidence="2">
    <location>
        <position position="919"/>
    </location>
</feature>
<feature type="compositionally biased region" description="Low complexity" evidence="1">
    <location>
        <begin position="74"/>
        <end position="88"/>
    </location>
</feature>
<gene>
    <name evidence="2" type="ORF">PCOR1329_LOCUS37671</name>
</gene>